<dbReference type="KEGG" id="psti:SOO65_06695"/>
<keyword evidence="5" id="KW-1185">Reference proteome</keyword>
<name>A0AAX4HSS1_9BACT</name>
<evidence type="ECO:0000259" key="3">
    <source>
        <dbReference type="Pfam" id="PF23771"/>
    </source>
</evidence>
<dbReference type="EMBL" id="CP139487">
    <property type="protein sequence ID" value="WPU66430.1"/>
    <property type="molecule type" value="Genomic_DNA"/>
</dbReference>
<evidence type="ECO:0000313" key="5">
    <source>
        <dbReference type="Proteomes" id="UP001324634"/>
    </source>
</evidence>
<dbReference type="Proteomes" id="UP001324634">
    <property type="component" value="Chromosome"/>
</dbReference>
<proteinExistence type="predicted"/>
<dbReference type="Pfam" id="PF10979">
    <property type="entry name" value="DUF2786"/>
    <property type="match status" value="1"/>
</dbReference>
<reference evidence="4 5" key="1">
    <citation type="submission" date="2023-11" db="EMBL/GenBank/DDBJ databases">
        <title>Peredibacter starrii A3.12.</title>
        <authorList>
            <person name="Mitchell R.J."/>
        </authorList>
    </citation>
    <scope>NUCLEOTIDE SEQUENCE [LARGE SCALE GENOMIC DNA]</scope>
    <source>
        <strain evidence="4 5">A3.12</strain>
    </source>
</reference>
<dbReference type="GO" id="GO:0006950">
    <property type="term" value="P:response to stress"/>
    <property type="evidence" value="ECO:0007669"/>
    <property type="project" value="UniProtKB-ARBA"/>
</dbReference>
<dbReference type="RefSeq" id="WP_321398631.1">
    <property type="nucleotide sequence ID" value="NZ_CP139487.1"/>
</dbReference>
<accession>A0AAX4HSS1</accession>
<protein>
    <submittedName>
        <fullName evidence="4">DUF2786 domain-containing protein</fullName>
    </submittedName>
</protein>
<evidence type="ECO:0000259" key="1">
    <source>
        <dbReference type="Pfam" id="PF10263"/>
    </source>
</evidence>
<gene>
    <name evidence="4" type="ORF">SOO65_06695</name>
</gene>
<dbReference type="AlphaFoldDB" id="A0AAX4HSS1"/>
<organism evidence="4 5">
    <name type="scientific">Peredibacter starrii</name>
    <dbReference type="NCBI Taxonomy" id="28202"/>
    <lineage>
        <taxon>Bacteria</taxon>
        <taxon>Pseudomonadati</taxon>
        <taxon>Bdellovibrionota</taxon>
        <taxon>Bacteriovoracia</taxon>
        <taxon>Bacteriovoracales</taxon>
        <taxon>Bacteriovoracaceae</taxon>
        <taxon>Peredibacter</taxon>
    </lineage>
</organism>
<dbReference type="InterPro" id="IPR024498">
    <property type="entry name" value="DUF2786"/>
</dbReference>
<evidence type="ECO:0000313" key="4">
    <source>
        <dbReference type="EMBL" id="WPU66430.1"/>
    </source>
</evidence>
<dbReference type="Pfam" id="PF10263">
    <property type="entry name" value="SprT-like"/>
    <property type="match status" value="1"/>
</dbReference>
<feature type="domain" description="DUF7168" evidence="3">
    <location>
        <begin position="211"/>
        <end position="308"/>
    </location>
</feature>
<dbReference type="InterPro" id="IPR006640">
    <property type="entry name" value="SprT-like_domain"/>
</dbReference>
<dbReference type="InterPro" id="IPR055592">
    <property type="entry name" value="DUF7168"/>
</dbReference>
<sequence length="362" mass="41774">MLIYDQTTLAFTQKAEAFLKEILIELGFEVKRNRFVCNKYLFPINVVAFEGKEWGHFNAPYMQIGLNRKLIYLAKDSVVRDILRHELAHYLTSIYYPKFTTSHGPEFREICQRFKFPEDIAKATMDLETANLDKEGDLYSEKVLEKVKKLLQLAQSSNAHEAELATLKANELLLRHNLDYLKGREEPIYMDRLLIQGRKDSKLSAIYEILRHFIVKPVISMGRNTCCLEVSGTLTNVKLAGYVANFLNQELDHMWEEARKEYGFSGLREKNSFFLGVAKGFNLKMQKAKESYSTEDRKALVVVEKQLEIDTQMIYRRLTFSRSGHQSDARANELGVIKGQNLTIRNAVEGKAKNLFLSFSKS</sequence>
<feature type="domain" description="SprT-like" evidence="1">
    <location>
        <begin position="60"/>
        <end position="115"/>
    </location>
</feature>
<feature type="domain" description="DUF2786" evidence="2">
    <location>
        <begin position="142"/>
        <end position="179"/>
    </location>
</feature>
<evidence type="ECO:0000259" key="2">
    <source>
        <dbReference type="Pfam" id="PF10979"/>
    </source>
</evidence>
<dbReference type="Pfam" id="PF23771">
    <property type="entry name" value="DUF7168"/>
    <property type="match status" value="1"/>
</dbReference>